<evidence type="ECO:0000256" key="1">
    <source>
        <dbReference type="SAM" id="SignalP"/>
    </source>
</evidence>
<dbReference type="AlphaFoldDB" id="A0A1H1U313"/>
<dbReference type="EMBL" id="LT629736">
    <property type="protein sequence ID" value="SDS66626.1"/>
    <property type="molecule type" value="Genomic_DNA"/>
</dbReference>
<keyword evidence="1" id="KW-0732">Signal</keyword>
<evidence type="ECO:0000313" key="2">
    <source>
        <dbReference type="EMBL" id="SDS66626.1"/>
    </source>
</evidence>
<reference evidence="3" key="1">
    <citation type="submission" date="2016-10" db="EMBL/GenBank/DDBJ databases">
        <authorList>
            <person name="Varghese N."/>
            <person name="Submissions S."/>
        </authorList>
    </citation>
    <scope>NUCLEOTIDE SEQUENCE [LARGE SCALE GENOMIC DNA]</scope>
    <source>
        <strain evidence="3">NRRL B-51270</strain>
    </source>
</reference>
<name>A0A1H1U313_9GAMM</name>
<feature type="signal peptide" evidence="1">
    <location>
        <begin position="1"/>
        <end position="22"/>
    </location>
</feature>
<feature type="chain" id="PRO_5009261739" evidence="1">
    <location>
        <begin position="23"/>
        <end position="82"/>
    </location>
</feature>
<evidence type="ECO:0000313" key="3">
    <source>
        <dbReference type="Proteomes" id="UP000243207"/>
    </source>
</evidence>
<accession>A0A1H1U313</accession>
<organism evidence="2 3">
    <name type="scientific">Halopseudomonas xinjiangensis</name>
    <dbReference type="NCBI Taxonomy" id="487184"/>
    <lineage>
        <taxon>Bacteria</taxon>
        <taxon>Pseudomonadati</taxon>
        <taxon>Pseudomonadota</taxon>
        <taxon>Gammaproteobacteria</taxon>
        <taxon>Pseudomonadales</taxon>
        <taxon>Pseudomonadaceae</taxon>
        <taxon>Halopseudomonas</taxon>
    </lineage>
</organism>
<protein>
    <submittedName>
        <fullName evidence="2">Uncharacterized protein</fullName>
    </submittedName>
</protein>
<proteinExistence type="predicted"/>
<dbReference type="Proteomes" id="UP000243207">
    <property type="component" value="Chromosome I"/>
</dbReference>
<dbReference type="RefSeq" id="WP_093393827.1">
    <property type="nucleotide sequence ID" value="NZ_LT629736.1"/>
</dbReference>
<sequence length="82" mass="8567">MSHRLFGLAMMGKGLFAGAALAIVLQGGQSVDAAPVAQEQTSVTIRTIHSINLQPAGLPASGVDGTLTPDQVANRHRQSWVF</sequence>
<keyword evidence="3" id="KW-1185">Reference proteome</keyword>
<gene>
    <name evidence="2" type="ORF">SAMN05216421_1946</name>
</gene>